<dbReference type="SUPFAM" id="SSF53901">
    <property type="entry name" value="Thiolase-like"/>
    <property type="match status" value="1"/>
</dbReference>
<dbReference type="GO" id="GO:0016210">
    <property type="term" value="F:naringenin-chalcone synthase activity"/>
    <property type="evidence" value="ECO:0007669"/>
    <property type="project" value="UniProtKB-EC"/>
</dbReference>
<sequence length="366" mass="40743">MPNIIAIGVANPPYRRAQHEVAELICEGFKLKATQKKALKAIYKSSGIEYRHSVIEDYTRSSGDFQFFPNHHKEKFPSTSERMKLYQTSALPLALMAINNCFNHVDSFDKKEITHLITISCTGMYAPGIDIEIIQHLGLNSSTKRTAINFMGCYGAFNGLKVADAFCKADPNAKVLMVSVELCSIHFQNDFSLESVISNAIFADGAAAVLIQGRTTQQKHFKLESFHADLVPDTEQDMAWSIGNYGFDMILSAYVPKVIKYGISAFTEKLLSQLNWSLNNIDYFAIHPGGLKILQSCEESLNITAEDNKYSYEVLRNFGNMSSATVLFVLKGIWDALDQGAYGKNILSCAFGPGLTLESMLIKVYF</sequence>
<evidence type="ECO:0000256" key="2">
    <source>
        <dbReference type="ARBA" id="ARBA00022679"/>
    </source>
</evidence>
<dbReference type="InterPro" id="IPR011141">
    <property type="entry name" value="Polyketide_synthase_type-III"/>
</dbReference>
<name>A0A0W0WXL0_9GAMM</name>
<dbReference type="RefSeq" id="WP_035894966.1">
    <property type="nucleotide sequence ID" value="NZ_LCUA01000001.1"/>
</dbReference>
<protein>
    <submittedName>
        <fullName evidence="6">Naringenin-chalcone synthase</fullName>
        <ecNumber evidence="6">2.3.1.74</ecNumber>
    </submittedName>
</protein>
<keyword evidence="6" id="KW-0012">Acyltransferase</keyword>
<accession>A0A0W0WXL0</accession>
<proteinExistence type="inferred from homology"/>
<evidence type="ECO:0000259" key="5">
    <source>
        <dbReference type="Pfam" id="PF02797"/>
    </source>
</evidence>
<dbReference type="PANTHER" id="PTHR11877:SF46">
    <property type="entry name" value="TYPE III POLYKETIDE SYNTHASE A"/>
    <property type="match status" value="1"/>
</dbReference>
<dbReference type="PANTHER" id="PTHR11877">
    <property type="entry name" value="HYDROXYMETHYLGLUTARYL-COA SYNTHASE"/>
    <property type="match status" value="1"/>
</dbReference>
<comment type="similarity">
    <text evidence="1">Belongs to the thiolase-like superfamily. Chalcone/stilbene synthases family.</text>
</comment>
<feature type="active site" description="Acyl-thioester intermediate" evidence="3">
    <location>
        <position position="153"/>
    </location>
</feature>
<reference evidence="6 7" key="1">
    <citation type="submission" date="2015-11" db="EMBL/GenBank/DDBJ databases">
        <title>Genomic analysis of 38 Legionella species identifies large and diverse effector repertoires.</title>
        <authorList>
            <person name="Burstein D."/>
            <person name="Amaro F."/>
            <person name="Zusman T."/>
            <person name="Lifshitz Z."/>
            <person name="Cohen O."/>
            <person name="Gilbert J.A."/>
            <person name="Pupko T."/>
            <person name="Shuman H.A."/>
            <person name="Segal G."/>
        </authorList>
    </citation>
    <scope>NUCLEOTIDE SEQUENCE [LARGE SCALE GENOMIC DNA]</scope>
    <source>
        <strain evidence="6 7">Oak Ridge-10</strain>
    </source>
</reference>
<comment type="caution">
    <text evidence="6">The sequence shown here is derived from an EMBL/GenBank/DDBJ whole genome shotgun (WGS) entry which is preliminary data.</text>
</comment>
<evidence type="ECO:0000313" key="6">
    <source>
        <dbReference type="EMBL" id="KTD37055.1"/>
    </source>
</evidence>
<organism evidence="6 7">
    <name type="scientific">Legionella oakridgensis</name>
    <dbReference type="NCBI Taxonomy" id="29423"/>
    <lineage>
        <taxon>Bacteria</taxon>
        <taxon>Pseudomonadati</taxon>
        <taxon>Pseudomonadota</taxon>
        <taxon>Gammaproteobacteria</taxon>
        <taxon>Legionellales</taxon>
        <taxon>Legionellaceae</taxon>
        <taxon>Legionella</taxon>
    </lineage>
</organism>
<gene>
    <name evidence="6" type="ORF">Loak_2191</name>
</gene>
<dbReference type="CDD" id="cd00831">
    <property type="entry name" value="CHS_like"/>
    <property type="match status" value="1"/>
</dbReference>
<dbReference type="Pfam" id="PF02797">
    <property type="entry name" value="Chal_sti_synt_C"/>
    <property type="match status" value="1"/>
</dbReference>
<dbReference type="GO" id="GO:0030639">
    <property type="term" value="P:polyketide biosynthetic process"/>
    <property type="evidence" value="ECO:0007669"/>
    <property type="project" value="TreeGrafter"/>
</dbReference>
<feature type="domain" description="Chalcone/stilbene synthase C-terminal" evidence="5">
    <location>
        <begin position="226"/>
        <end position="363"/>
    </location>
</feature>
<dbReference type="Pfam" id="PF00195">
    <property type="entry name" value="Chal_sti_synt_N"/>
    <property type="match status" value="1"/>
</dbReference>
<evidence type="ECO:0000259" key="4">
    <source>
        <dbReference type="Pfam" id="PF00195"/>
    </source>
</evidence>
<dbReference type="EMBL" id="LNYP01000031">
    <property type="protein sequence ID" value="KTD37055.1"/>
    <property type="molecule type" value="Genomic_DNA"/>
</dbReference>
<dbReference type="Proteomes" id="UP000054858">
    <property type="component" value="Unassembled WGS sequence"/>
</dbReference>
<dbReference type="EC" id="2.3.1.74" evidence="6"/>
<dbReference type="PIRSF" id="PIRSF000451">
    <property type="entry name" value="PKS_III"/>
    <property type="match status" value="1"/>
</dbReference>
<dbReference type="InterPro" id="IPR016039">
    <property type="entry name" value="Thiolase-like"/>
</dbReference>
<dbReference type="InterPro" id="IPR012328">
    <property type="entry name" value="Chalcone/stilbene_synt_C"/>
</dbReference>
<dbReference type="PATRIC" id="fig|29423.5.peg.2298"/>
<evidence type="ECO:0000256" key="1">
    <source>
        <dbReference type="ARBA" id="ARBA00005531"/>
    </source>
</evidence>
<dbReference type="Gene3D" id="3.40.47.10">
    <property type="match status" value="2"/>
</dbReference>
<evidence type="ECO:0000256" key="3">
    <source>
        <dbReference type="PIRSR" id="PIRSR000451-1"/>
    </source>
</evidence>
<feature type="domain" description="Chalcone/stilbene synthase N-terminal" evidence="4">
    <location>
        <begin position="4"/>
        <end position="211"/>
    </location>
</feature>
<evidence type="ECO:0000313" key="7">
    <source>
        <dbReference type="Proteomes" id="UP000054858"/>
    </source>
</evidence>
<dbReference type="AlphaFoldDB" id="A0A0W0WXL0"/>
<dbReference type="InterPro" id="IPR001099">
    <property type="entry name" value="Chalcone/stilbene_synt_N"/>
</dbReference>
<keyword evidence="2 6" id="KW-0808">Transferase</keyword>